<evidence type="ECO:0000259" key="4">
    <source>
        <dbReference type="Pfam" id="PF00149"/>
    </source>
</evidence>
<reference evidence="6" key="1">
    <citation type="submission" date="2022-07" db="EMBL/GenBank/DDBJ databases">
        <title>Phylogenomic reconstructions and comparative analyses of Kickxellomycotina fungi.</title>
        <authorList>
            <person name="Reynolds N.K."/>
            <person name="Stajich J.E."/>
            <person name="Barry K."/>
            <person name="Grigoriev I.V."/>
            <person name="Crous P."/>
            <person name="Smith M.E."/>
        </authorList>
    </citation>
    <scope>NUCLEOTIDE SEQUENCE</scope>
    <source>
        <strain evidence="6">RSA 861</strain>
    </source>
</reference>
<dbReference type="InterPro" id="IPR006179">
    <property type="entry name" value="5_nucleotidase/apyrase"/>
</dbReference>
<organism evidence="6 7">
    <name type="scientific">Tieghemiomyces parasiticus</name>
    <dbReference type="NCBI Taxonomy" id="78921"/>
    <lineage>
        <taxon>Eukaryota</taxon>
        <taxon>Fungi</taxon>
        <taxon>Fungi incertae sedis</taxon>
        <taxon>Zoopagomycota</taxon>
        <taxon>Kickxellomycotina</taxon>
        <taxon>Dimargaritomycetes</taxon>
        <taxon>Dimargaritales</taxon>
        <taxon>Dimargaritaceae</taxon>
        <taxon>Tieghemiomyces</taxon>
    </lineage>
</organism>
<dbReference type="InterPro" id="IPR036907">
    <property type="entry name" value="5'-Nucleotdase_C_sf"/>
</dbReference>
<dbReference type="InterPro" id="IPR008334">
    <property type="entry name" value="5'-Nucleotdase_C"/>
</dbReference>
<dbReference type="InterPro" id="IPR029052">
    <property type="entry name" value="Metallo-depent_PP-like"/>
</dbReference>
<dbReference type="PROSITE" id="PS00786">
    <property type="entry name" value="5_NUCLEOTIDASE_2"/>
    <property type="match status" value="1"/>
</dbReference>
<feature type="domain" description="5'-Nucleotidase C-terminal" evidence="5">
    <location>
        <begin position="396"/>
        <end position="551"/>
    </location>
</feature>
<dbReference type="GO" id="GO:0000166">
    <property type="term" value="F:nucleotide binding"/>
    <property type="evidence" value="ECO:0007669"/>
    <property type="project" value="UniProtKB-KW"/>
</dbReference>
<evidence type="ECO:0000313" key="6">
    <source>
        <dbReference type="EMBL" id="KAJ1908677.1"/>
    </source>
</evidence>
<proteinExistence type="inferred from homology"/>
<feature type="signal peptide" evidence="3">
    <location>
        <begin position="1"/>
        <end position="21"/>
    </location>
</feature>
<feature type="domain" description="Calcineurin-like phosphoesterase" evidence="4">
    <location>
        <begin position="81"/>
        <end position="299"/>
    </location>
</feature>
<evidence type="ECO:0000256" key="1">
    <source>
        <dbReference type="ARBA" id="ARBA00006654"/>
    </source>
</evidence>
<dbReference type="Pfam" id="PF00149">
    <property type="entry name" value="Metallophos"/>
    <property type="match status" value="1"/>
</dbReference>
<evidence type="ECO:0000259" key="5">
    <source>
        <dbReference type="Pfam" id="PF02872"/>
    </source>
</evidence>
<keyword evidence="3" id="KW-0378">Hydrolase</keyword>
<dbReference type="PANTHER" id="PTHR11575:SF24">
    <property type="entry name" value="5'-NUCLEOTIDASE"/>
    <property type="match status" value="1"/>
</dbReference>
<comment type="caution">
    <text evidence="6">The sequence shown here is derived from an EMBL/GenBank/DDBJ whole genome shotgun (WGS) entry which is preliminary data.</text>
</comment>
<dbReference type="AlphaFoldDB" id="A0A9W7ZRN3"/>
<dbReference type="SUPFAM" id="SSF55816">
    <property type="entry name" value="5'-nucleotidase (syn. UDP-sugar hydrolase), C-terminal domain"/>
    <property type="match status" value="1"/>
</dbReference>
<dbReference type="InterPro" id="IPR006146">
    <property type="entry name" value="5'-Nucleotdase_CS"/>
</dbReference>
<dbReference type="InterPro" id="IPR004843">
    <property type="entry name" value="Calcineurin-like_PHP"/>
</dbReference>
<feature type="chain" id="PRO_5041019184" description="5'-nucleotidase" evidence="3">
    <location>
        <begin position="22"/>
        <end position="596"/>
    </location>
</feature>
<dbReference type="Gene3D" id="3.60.21.10">
    <property type="match status" value="1"/>
</dbReference>
<comment type="similarity">
    <text evidence="1 3">Belongs to the 5'-nucleotidase family.</text>
</comment>
<keyword evidence="7" id="KW-1185">Reference proteome</keyword>
<protein>
    <recommendedName>
        <fullName evidence="8">5'-nucleotidase</fullName>
    </recommendedName>
</protein>
<dbReference type="EMBL" id="JANBPT010001345">
    <property type="protein sequence ID" value="KAJ1908677.1"/>
    <property type="molecule type" value="Genomic_DNA"/>
</dbReference>
<dbReference type="GO" id="GO:0009166">
    <property type="term" value="P:nucleotide catabolic process"/>
    <property type="evidence" value="ECO:0007669"/>
    <property type="project" value="InterPro"/>
</dbReference>
<dbReference type="GO" id="GO:0016788">
    <property type="term" value="F:hydrolase activity, acting on ester bonds"/>
    <property type="evidence" value="ECO:0007669"/>
    <property type="project" value="InterPro"/>
</dbReference>
<dbReference type="Pfam" id="PF02872">
    <property type="entry name" value="5_nucleotid_C"/>
    <property type="match status" value="1"/>
</dbReference>
<dbReference type="OrthoDB" id="10252235at2759"/>
<dbReference type="PRINTS" id="PR01607">
    <property type="entry name" value="APYRASEFAMLY"/>
</dbReference>
<gene>
    <name evidence="6" type="ORF">IWQ60_011587</name>
</gene>
<keyword evidence="3" id="KW-0547">Nucleotide-binding</keyword>
<name>A0A9W7ZRN3_9FUNG</name>
<evidence type="ECO:0008006" key="8">
    <source>
        <dbReference type="Google" id="ProtNLM"/>
    </source>
</evidence>
<dbReference type="PANTHER" id="PTHR11575">
    <property type="entry name" value="5'-NUCLEOTIDASE-RELATED"/>
    <property type="match status" value="1"/>
</dbReference>
<dbReference type="Gene3D" id="3.90.780.10">
    <property type="entry name" value="5'-Nucleotidase, C-terminal domain"/>
    <property type="match status" value="1"/>
</dbReference>
<dbReference type="SUPFAM" id="SSF56300">
    <property type="entry name" value="Metallo-dependent phosphatases"/>
    <property type="match status" value="1"/>
</dbReference>
<sequence length="596" mass="65169">MINSSCRITALAFLIASMSYAVGVGAHGEVLLEPHSASHFKYDLSSAPSILPNEGYPFHTTYGNGHSARKEAKLPLIHKHIRIVVTNDIHGHEDEFNPAGGECNSDDRRRNQCIAGAARRMHTFNLLRRGHPYTLFMDSGDVFQGPLMHSFFGGMASAHVMNIIGYTAMTLGNHEFDDGIEKLVAFIRALNFPVVCSNLDLTNAPSLDAVVLPRYIIPGYNIGLVGFTTVMTKEISLGRGVGSIGFLDPAEAVQRQIDLLYDEGATVVFALSHNGYRQDMKLVRRTRGLKLVFGGHSHTLLSSDPDDPDSRGPFPTVAYDREGKPVYIVQSKKFGEYVGYLDLTMNDDGDIEYLSGQAIHQGFDVPQEPSMYELVQSFQSMYDVLGGRIISRSLVDMDQVPCKVGECHLGNLVMEAMRALGGNTGADLVLFNSDVMRAGLRLGGITLAHVAGVFPNSNQLVLAHLTGRELRQAFEGSATERHPADGNVVNAFVQAYGVRLHYNFAAKYFAKVEVGAPFGAATDLTTKWTALEDDRVYKVLTTNFIAMGGDHVLAKSVPYENIAYLSVMLALYLQNHPVVDPALYGHMVTVDPPSVI</sequence>
<dbReference type="Proteomes" id="UP001150569">
    <property type="component" value="Unassembled WGS sequence"/>
</dbReference>
<keyword evidence="2 3" id="KW-0732">Signal</keyword>
<evidence type="ECO:0000256" key="2">
    <source>
        <dbReference type="ARBA" id="ARBA00022729"/>
    </source>
</evidence>
<evidence type="ECO:0000313" key="7">
    <source>
        <dbReference type="Proteomes" id="UP001150569"/>
    </source>
</evidence>
<evidence type="ECO:0000256" key="3">
    <source>
        <dbReference type="RuleBase" id="RU362119"/>
    </source>
</evidence>
<dbReference type="GO" id="GO:0046872">
    <property type="term" value="F:metal ion binding"/>
    <property type="evidence" value="ECO:0007669"/>
    <property type="project" value="InterPro"/>
</dbReference>
<accession>A0A9W7ZRN3</accession>